<evidence type="ECO:0000313" key="1">
    <source>
        <dbReference type="EMBL" id="KAK8889824.1"/>
    </source>
</evidence>
<gene>
    <name evidence="1" type="ORF">M9Y10_034578</name>
</gene>
<accession>A0ABR2KFA0</accession>
<name>A0ABR2KFA0_9EUKA</name>
<comment type="caution">
    <text evidence="1">The sequence shown here is derived from an EMBL/GenBank/DDBJ whole genome shotgun (WGS) entry which is preliminary data.</text>
</comment>
<organism evidence="1 2">
    <name type="scientific">Tritrichomonas musculus</name>
    <dbReference type="NCBI Taxonomy" id="1915356"/>
    <lineage>
        <taxon>Eukaryota</taxon>
        <taxon>Metamonada</taxon>
        <taxon>Parabasalia</taxon>
        <taxon>Tritrichomonadida</taxon>
        <taxon>Tritrichomonadidae</taxon>
        <taxon>Tritrichomonas</taxon>
    </lineage>
</organism>
<sequence>MKTIKSKCYILFYCKIPPEMACDEYLDVPQVNIIPRITKSISQSSEKETTNEELIFPVKSKTVKVTKPIAVEINDKIGDFEIPLDTSINNDKLNRFHEEGHDHPIRINLHDEFKYLYGYLDINGNQCANFDYLLDEPIYFKQAKKFEKFVSIICNFVYKTAAENGAINANTTAEVLGINICNSINKKVKEIGELILQFFNDCLTKRNNSSEKENFFLKKERPFSEDFYFFSEKNKIFSIQEFFSF</sequence>
<keyword evidence="2" id="KW-1185">Reference proteome</keyword>
<evidence type="ECO:0000313" key="2">
    <source>
        <dbReference type="Proteomes" id="UP001470230"/>
    </source>
</evidence>
<proteinExistence type="predicted"/>
<protein>
    <submittedName>
        <fullName evidence="1">Uncharacterized protein</fullName>
    </submittedName>
</protein>
<dbReference type="Proteomes" id="UP001470230">
    <property type="component" value="Unassembled WGS sequence"/>
</dbReference>
<dbReference type="EMBL" id="JAPFFF010000005">
    <property type="protein sequence ID" value="KAK8889824.1"/>
    <property type="molecule type" value="Genomic_DNA"/>
</dbReference>
<reference evidence="1 2" key="1">
    <citation type="submission" date="2024-04" db="EMBL/GenBank/DDBJ databases">
        <title>Tritrichomonas musculus Genome.</title>
        <authorList>
            <person name="Alves-Ferreira E."/>
            <person name="Grigg M."/>
            <person name="Lorenzi H."/>
            <person name="Galac M."/>
        </authorList>
    </citation>
    <scope>NUCLEOTIDE SEQUENCE [LARGE SCALE GENOMIC DNA]</scope>
    <source>
        <strain evidence="1 2">EAF2021</strain>
    </source>
</reference>